<evidence type="ECO:0000313" key="2">
    <source>
        <dbReference type="Proteomes" id="UP000092445"/>
    </source>
</evidence>
<proteinExistence type="predicted"/>
<evidence type="ECO:0000313" key="1">
    <source>
        <dbReference type="EnsemblMetazoa" id="GPAI023553-PA"/>
    </source>
</evidence>
<name>A0A1A9ZSF6_GLOPL</name>
<reference evidence="1" key="2">
    <citation type="submission" date="2020-05" db="UniProtKB">
        <authorList>
            <consortium name="EnsemblMetazoa"/>
        </authorList>
    </citation>
    <scope>IDENTIFICATION</scope>
    <source>
        <strain evidence="1">IAEA</strain>
    </source>
</reference>
<dbReference type="AlphaFoldDB" id="A0A1A9ZSF6"/>
<reference evidence="2" key="1">
    <citation type="submission" date="2014-03" db="EMBL/GenBank/DDBJ databases">
        <authorList>
            <person name="Aksoy S."/>
            <person name="Warren W."/>
            <person name="Wilson R.K."/>
        </authorList>
    </citation>
    <scope>NUCLEOTIDE SEQUENCE [LARGE SCALE GENOMIC DNA]</scope>
    <source>
        <strain evidence="2">IAEA</strain>
    </source>
</reference>
<accession>A0A1A9ZSF6</accession>
<organism evidence="1 2">
    <name type="scientific">Glossina pallidipes</name>
    <name type="common">Tsetse fly</name>
    <dbReference type="NCBI Taxonomy" id="7398"/>
    <lineage>
        <taxon>Eukaryota</taxon>
        <taxon>Metazoa</taxon>
        <taxon>Ecdysozoa</taxon>
        <taxon>Arthropoda</taxon>
        <taxon>Hexapoda</taxon>
        <taxon>Insecta</taxon>
        <taxon>Pterygota</taxon>
        <taxon>Neoptera</taxon>
        <taxon>Endopterygota</taxon>
        <taxon>Diptera</taxon>
        <taxon>Brachycera</taxon>
        <taxon>Muscomorpha</taxon>
        <taxon>Hippoboscoidea</taxon>
        <taxon>Glossinidae</taxon>
        <taxon>Glossina</taxon>
    </lineage>
</organism>
<sequence length="163" mass="17815">MIGHEHQFTQGTTYKGFEGSKPERFVINTLVTSSALFTQQFSPPNNRLATERPAFIATGVSLGRPFTTSPTAKIFVSSTDFGKRYCKNVTPREAMYSFTMVAISWSNVLRISARAITPAPTHNVLPGGLDKLNRSSLVMPYSKAPGILGYIPAEMGGVFYSIT</sequence>
<dbReference type="Proteomes" id="UP000092445">
    <property type="component" value="Unassembled WGS sequence"/>
</dbReference>
<keyword evidence="2" id="KW-1185">Reference proteome</keyword>
<protein>
    <submittedName>
        <fullName evidence="1">Uncharacterized protein</fullName>
    </submittedName>
</protein>
<dbReference type="EnsemblMetazoa" id="GPAI023553-RA">
    <property type="protein sequence ID" value="GPAI023553-PA"/>
    <property type="gene ID" value="GPAI023553"/>
</dbReference>
<dbReference type="VEuPathDB" id="VectorBase:GPAI023553"/>